<dbReference type="AlphaFoldDB" id="A0A6L3T595"/>
<organism evidence="13 14">
    <name type="scientific">Methylobacterium soli</name>
    <dbReference type="NCBI Taxonomy" id="553447"/>
    <lineage>
        <taxon>Bacteria</taxon>
        <taxon>Pseudomonadati</taxon>
        <taxon>Pseudomonadota</taxon>
        <taxon>Alphaproteobacteria</taxon>
        <taxon>Hyphomicrobiales</taxon>
        <taxon>Methylobacteriaceae</taxon>
        <taxon>Methylobacterium</taxon>
    </lineage>
</organism>
<dbReference type="Gene3D" id="1.10.287.130">
    <property type="match status" value="1"/>
</dbReference>
<comment type="subcellular location">
    <subcellularLocation>
        <location evidence="2">Membrane</location>
    </subcellularLocation>
</comment>
<evidence type="ECO:0000256" key="7">
    <source>
        <dbReference type="ARBA" id="ARBA00022777"/>
    </source>
</evidence>
<evidence type="ECO:0000256" key="5">
    <source>
        <dbReference type="ARBA" id="ARBA00022679"/>
    </source>
</evidence>
<dbReference type="Proteomes" id="UP000474159">
    <property type="component" value="Unassembled WGS sequence"/>
</dbReference>
<dbReference type="InterPro" id="IPR050428">
    <property type="entry name" value="TCS_sensor_his_kinase"/>
</dbReference>
<feature type="region of interest" description="Disordered" evidence="10">
    <location>
        <begin position="1"/>
        <end position="26"/>
    </location>
</feature>
<dbReference type="RefSeq" id="WP_150996051.1">
    <property type="nucleotide sequence ID" value="NZ_VZZK01000001.1"/>
</dbReference>
<feature type="transmembrane region" description="Helical" evidence="11">
    <location>
        <begin position="41"/>
        <end position="62"/>
    </location>
</feature>
<dbReference type="SMART" id="SM00387">
    <property type="entry name" value="HATPase_c"/>
    <property type="match status" value="1"/>
</dbReference>
<dbReference type="InterPro" id="IPR004358">
    <property type="entry name" value="Sig_transdc_His_kin-like_C"/>
</dbReference>
<dbReference type="EMBL" id="VZZK01000001">
    <property type="protein sequence ID" value="KAB1081590.1"/>
    <property type="molecule type" value="Genomic_DNA"/>
</dbReference>
<dbReference type="InterPro" id="IPR036890">
    <property type="entry name" value="HATPase_C_sf"/>
</dbReference>
<evidence type="ECO:0000256" key="6">
    <source>
        <dbReference type="ARBA" id="ARBA00022692"/>
    </source>
</evidence>
<dbReference type="PRINTS" id="PR00344">
    <property type="entry name" value="BCTRLSENSOR"/>
</dbReference>
<evidence type="ECO:0000313" key="13">
    <source>
        <dbReference type="EMBL" id="KAB1081590.1"/>
    </source>
</evidence>
<protein>
    <recommendedName>
        <fullName evidence="3">histidine kinase</fullName>
        <ecNumber evidence="3">2.7.13.3</ecNumber>
    </recommendedName>
</protein>
<dbReference type="Gene3D" id="3.30.565.10">
    <property type="entry name" value="Histidine kinase-like ATPase, C-terminal domain"/>
    <property type="match status" value="1"/>
</dbReference>
<evidence type="ECO:0000256" key="8">
    <source>
        <dbReference type="ARBA" id="ARBA00022989"/>
    </source>
</evidence>
<reference evidence="13 14" key="1">
    <citation type="submission" date="2019-09" db="EMBL/GenBank/DDBJ databases">
        <title>YIM 48816 draft genome.</title>
        <authorList>
            <person name="Jiang L."/>
        </authorList>
    </citation>
    <scope>NUCLEOTIDE SEQUENCE [LARGE SCALE GENOMIC DNA]</scope>
    <source>
        <strain evidence="13 14">YIM 48816</strain>
    </source>
</reference>
<dbReference type="GO" id="GO:0004673">
    <property type="term" value="F:protein histidine kinase activity"/>
    <property type="evidence" value="ECO:0007669"/>
    <property type="project" value="UniProtKB-EC"/>
</dbReference>
<keyword evidence="4" id="KW-0597">Phosphoprotein</keyword>
<keyword evidence="6 11" id="KW-0812">Transmembrane</keyword>
<dbReference type="GO" id="GO:0016020">
    <property type="term" value="C:membrane"/>
    <property type="evidence" value="ECO:0007669"/>
    <property type="project" value="UniProtKB-SubCell"/>
</dbReference>
<evidence type="ECO:0000256" key="2">
    <source>
        <dbReference type="ARBA" id="ARBA00004370"/>
    </source>
</evidence>
<dbReference type="PANTHER" id="PTHR45436">
    <property type="entry name" value="SENSOR HISTIDINE KINASE YKOH"/>
    <property type="match status" value="1"/>
</dbReference>
<evidence type="ECO:0000259" key="12">
    <source>
        <dbReference type="PROSITE" id="PS50109"/>
    </source>
</evidence>
<name>A0A6L3T595_9HYPH</name>
<dbReference type="SUPFAM" id="SSF55874">
    <property type="entry name" value="ATPase domain of HSP90 chaperone/DNA topoisomerase II/histidine kinase"/>
    <property type="match status" value="1"/>
</dbReference>
<gene>
    <name evidence="13" type="ORF">F6X53_00310</name>
</gene>
<evidence type="ECO:0000313" key="14">
    <source>
        <dbReference type="Proteomes" id="UP000474159"/>
    </source>
</evidence>
<comment type="catalytic activity">
    <reaction evidence="1">
        <text>ATP + protein L-histidine = ADP + protein N-phospho-L-histidine.</text>
        <dbReference type="EC" id="2.7.13.3"/>
    </reaction>
</comment>
<feature type="transmembrane region" description="Helical" evidence="11">
    <location>
        <begin position="187"/>
        <end position="210"/>
    </location>
</feature>
<dbReference type="PANTHER" id="PTHR45436:SF5">
    <property type="entry name" value="SENSOR HISTIDINE KINASE TRCS"/>
    <property type="match status" value="1"/>
</dbReference>
<keyword evidence="7 13" id="KW-0418">Kinase</keyword>
<dbReference type="InterPro" id="IPR005467">
    <property type="entry name" value="His_kinase_dom"/>
</dbReference>
<evidence type="ECO:0000256" key="9">
    <source>
        <dbReference type="ARBA" id="ARBA00023136"/>
    </source>
</evidence>
<proteinExistence type="predicted"/>
<dbReference type="EC" id="2.7.13.3" evidence="3"/>
<evidence type="ECO:0000256" key="1">
    <source>
        <dbReference type="ARBA" id="ARBA00000085"/>
    </source>
</evidence>
<dbReference type="Pfam" id="PF02518">
    <property type="entry name" value="HATPase_c"/>
    <property type="match status" value="1"/>
</dbReference>
<evidence type="ECO:0000256" key="11">
    <source>
        <dbReference type="SAM" id="Phobius"/>
    </source>
</evidence>
<evidence type="ECO:0000256" key="3">
    <source>
        <dbReference type="ARBA" id="ARBA00012438"/>
    </source>
</evidence>
<evidence type="ECO:0000256" key="4">
    <source>
        <dbReference type="ARBA" id="ARBA00022553"/>
    </source>
</evidence>
<keyword evidence="9 11" id="KW-0472">Membrane</keyword>
<comment type="caution">
    <text evidence="13">The sequence shown here is derived from an EMBL/GenBank/DDBJ whole genome shotgun (WGS) entry which is preliminary data.</text>
</comment>
<dbReference type="InterPro" id="IPR003594">
    <property type="entry name" value="HATPase_dom"/>
</dbReference>
<evidence type="ECO:0000256" key="10">
    <source>
        <dbReference type="SAM" id="MobiDB-lite"/>
    </source>
</evidence>
<keyword evidence="8 11" id="KW-1133">Transmembrane helix</keyword>
<sequence length="500" mass="52899">MGVSTRSETETAQAIAPAAASGPVREATPGMGRRLGLSGRLFLLTVAFVAVAEVLIYVPAVANYRLMWLSDRIAAAQVAALVLDASPGQAVSDELARRLLTGVGARAIAVRGQGTRRLLAVDTMPSAVSDMVDLRRDSWWDSIRGSWRTLIAPADAPIRVVGQGRDGFDLVEILLEEAPLRAAIVEFSIRLLVSSLIIAAAAASLVFLVLRHVIVEPVRRLARNITAFADDPESLDRIIAPSNRTDEIGLAETALARMERALASELREKRRLAELGLAVSKINHELRNLLTTAQLLGDRLEGAADLTVQRVAPRLVATLGRAIRFCEATLAYGRATERHPQRRLVLLAPILADLPDLAGLTTGSRVSLRERVPSGLQICADPEQLSRALTNLVRNAVQALDAAGASGGDPEVSVVATRQGGVGSGSVTILVADNGPGLPDRAKAHLFAPFQGSMRAGGTGLGLAIAAELIELNGGTLRLDDSVPGACFRITLPDWIPGPA</sequence>
<dbReference type="PROSITE" id="PS50109">
    <property type="entry name" value="HIS_KIN"/>
    <property type="match status" value="1"/>
</dbReference>
<keyword evidence="5" id="KW-0808">Transferase</keyword>
<keyword evidence="14" id="KW-1185">Reference proteome</keyword>
<dbReference type="OrthoDB" id="9784218at2"/>
<feature type="domain" description="Histidine kinase" evidence="12">
    <location>
        <begin position="281"/>
        <end position="496"/>
    </location>
</feature>
<accession>A0A6L3T595</accession>